<dbReference type="EMBL" id="ABJB010843436">
    <property type="status" value="NOT_ANNOTATED_CDS"/>
    <property type="molecule type" value="Genomic_DNA"/>
</dbReference>
<proteinExistence type="evidence at protein level"/>
<dbReference type="InterPro" id="IPR047171">
    <property type="entry name" value="BAZ1A"/>
</dbReference>
<dbReference type="VEuPathDB" id="VectorBase:ISCI017667"/>
<dbReference type="InterPro" id="IPR011011">
    <property type="entry name" value="Znf_FYVE_PHD"/>
</dbReference>
<sequence>MVEQQQRLWCLQPLGQDRCHRRYWAFQSLPGLLIEEGGAHPGGCLPGGTPLVPREMPKNPSVTFMEAFLLRHRGDKEVRQLSQALVEMSLGIEAKYLQPPLEACPPVLCQWRESVRRCTSVAQLFLHLSSLERSVTWDRSVLKAYCRVCRRQRDPDKMLLCDGCDRGHHIYCLKPPLEVGGKGSRTRSQSAAAVSKRYMERKAISDGKKRPPPQRHPLPAVALKKARFSWDAASSYSDEGFPSRTSSRRSSQDLPLDFKACDEILQSLVHDENSWPFHCAVSRRDVPDYYDVIRRPMDLGKIRGKLSSMEYRATQEFVADIYLVFQNCSVYNRRGSPEHRAGARLLSTFEKLLALHGLGDFPHPPCFQGDTGSKGASQPRTCNSKSSKRRRR</sequence>
<keyword evidence="15" id="KW-1267">Proteomics identification</keyword>
<keyword evidence="12" id="KW-0808">Transferase</keyword>
<evidence type="ECO:0000256" key="6">
    <source>
        <dbReference type="ARBA" id="ARBA00023117"/>
    </source>
</evidence>
<accession>B7PE14</accession>
<dbReference type="GO" id="GO:0008270">
    <property type="term" value="F:zinc ion binding"/>
    <property type="evidence" value="ECO:0007669"/>
    <property type="project" value="UniProtKB-KW"/>
</dbReference>
<dbReference type="SMART" id="SM00297">
    <property type="entry name" value="BROMO"/>
    <property type="match status" value="1"/>
</dbReference>
<dbReference type="SUPFAM" id="SSF47370">
    <property type="entry name" value="Bromodomain"/>
    <property type="match status" value="1"/>
</dbReference>
<dbReference type="EMBL" id="DS693141">
    <property type="protein sequence ID" value="EEC04836.1"/>
    <property type="molecule type" value="Genomic_DNA"/>
</dbReference>
<evidence type="ECO:0000256" key="9">
    <source>
        <dbReference type="PROSITE-ProRule" id="PRU00035"/>
    </source>
</evidence>
<dbReference type="PROSITE" id="PS00633">
    <property type="entry name" value="BROMODOMAIN_1"/>
    <property type="match status" value="1"/>
</dbReference>
<evidence type="ECO:0000313" key="14">
    <source>
        <dbReference type="Proteomes" id="UP000001555"/>
    </source>
</evidence>
<reference evidence="12 14" key="1">
    <citation type="submission" date="2008-03" db="EMBL/GenBank/DDBJ databases">
        <title>Annotation of Ixodes scapularis.</title>
        <authorList>
            <consortium name="Ixodes scapularis Genome Project Consortium"/>
            <person name="Caler E."/>
            <person name="Hannick L.I."/>
            <person name="Bidwell S."/>
            <person name="Joardar V."/>
            <person name="Thiagarajan M."/>
            <person name="Amedeo P."/>
            <person name="Galinsky K.J."/>
            <person name="Schobel S."/>
            <person name="Inman J."/>
            <person name="Hostetler J."/>
            <person name="Miller J."/>
            <person name="Hammond M."/>
            <person name="Megy K."/>
            <person name="Lawson D."/>
            <person name="Kodira C."/>
            <person name="Sutton G."/>
            <person name="Meyer J."/>
            <person name="Hill C.A."/>
            <person name="Birren B."/>
            <person name="Nene V."/>
            <person name="Collins F."/>
            <person name="Alarcon-Chaidez F."/>
            <person name="Wikel S."/>
            <person name="Strausberg R."/>
        </authorList>
    </citation>
    <scope>NUCLEOTIDE SEQUENCE [LARGE SCALE GENOMIC DNA]</scope>
    <source>
        <strain evidence="14">Wikel</strain>
        <strain evidence="12">Wikel colony</strain>
    </source>
</reference>
<dbReference type="SUPFAM" id="SSF57903">
    <property type="entry name" value="FYVE/PHD zinc finger"/>
    <property type="match status" value="1"/>
</dbReference>
<evidence type="ECO:0000313" key="13">
    <source>
        <dbReference type="EnsemblMetazoa" id="ISCW017667-PA"/>
    </source>
</evidence>
<dbReference type="Gene3D" id="1.20.920.10">
    <property type="entry name" value="Bromodomain-like"/>
    <property type="match status" value="1"/>
</dbReference>
<dbReference type="VEuPathDB" id="VectorBase:ISCW017667"/>
<feature type="domain" description="Bromo" evidence="11">
    <location>
        <begin position="269"/>
        <end position="339"/>
    </location>
</feature>
<name>B7PE14_IXOSC</name>
<dbReference type="EMBL" id="ABJB010894280">
    <property type="status" value="NOT_ANNOTATED_CDS"/>
    <property type="molecule type" value="Genomic_DNA"/>
</dbReference>
<feature type="region of interest" description="Disordered" evidence="10">
    <location>
        <begin position="183"/>
        <end position="218"/>
    </location>
</feature>
<dbReference type="PRINTS" id="PR00503">
    <property type="entry name" value="BROMODOMAIN"/>
</dbReference>
<dbReference type="EMBL" id="ABJB010378813">
    <property type="status" value="NOT_ANNOTATED_CDS"/>
    <property type="molecule type" value="Genomic_DNA"/>
</dbReference>
<dbReference type="EMBL" id="ABJB010439148">
    <property type="status" value="NOT_ANNOTATED_CDS"/>
    <property type="molecule type" value="Genomic_DNA"/>
</dbReference>
<dbReference type="InParanoid" id="B7PE14"/>
<dbReference type="Pfam" id="PF00439">
    <property type="entry name" value="Bromodomain"/>
    <property type="match status" value="1"/>
</dbReference>
<dbReference type="HOGENOM" id="CLU_704542_0_0_1"/>
<evidence type="ECO:0000256" key="4">
    <source>
        <dbReference type="ARBA" id="ARBA00022833"/>
    </source>
</evidence>
<dbReference type="InterPro" id="IPR001965">
    <property type="entry name" value="Znf_PHD"/>
</dbReference>
<evidence type="ECO:0000256" key="10">
    <source>
        <dbReference type="SAM" id="MobiDB-lite"/>
    </source>
</evidence>
<keyword evidence="2" id="KW-0479">Metal-binding</keyword>
<keyword evidence="3" id="KW-0863">Zinc-finger</keyword>
<dbReference type="SMART" id="SM00249">
    <property type="entry name" value="PHD"/>
    <property type="match status" value="1"/>
</dbReference>
<dbReference type="PANTHER" id="PTHR46510">
    <property type="entry name" value="BROMODOMAIN ADJACENT TO ZINC FINGER DOMAIN PROTEIN 1A"/>
    <property type="match status" value="1"/>
</dbReference>
<feature type="region of interest" description="Disordered" evidence="10">
    <location>
        <begin position="366"/>
        <end position="392"/>
    </location>
</feature>
<organism>
    <name type="scientific">Ixodes scapularis</name>
    <name type="common">Black-legged tick</name>
    <name type="synonym">Deer tick</name>
    <dbReference type="NCBI Taxonomy" id="6945"/>
    <lineage>
        <taxon>Eukaryota</taxon>
        <taxon>Metazoa</taxon>
        <taxon>Ecdysozoa</taxon>
        <taxon>Arthropoda</taxon>
        <taxon>Chelicerata</taxon>
        <taxon>Arachnida</taxon>
        <taxon>Acari</taxon>
        <taxon>Parasitiformes</taxon>
        <taxon>Ixodida</taxon>
        <taxon>Ixodoidea</taxon>
        <taxon>Ixodidae</taxon>
        <taxon>Ixodinae</taxon>
        <taxon>Ixodes</taxon>
    </lineage>
</organism>
<dbReference type="InterPro" id="IPR036427">
    <property type="entry name" value="Bromodomain-like_sf"/>
</dbReference>
<dbReference type="EC" id="2.3.1.48" evidence="12"/>
<dbReference type="PaxDb" id="6945-B7PE14"/>
<gene>
    <name evidence="12" type="ORF">IscW_ISCW017667</name>
</gene>
<dbReference type="GO" id="GO:0005634">
    <property type="term" value="C:nucleus"/>
    <property type="evidence" value="ECO:0007669"/>
    <property type="project" value="UniProtKB-SubCell"/>
</dbReference>
<dbReference type="InterPro" id="IPR001487">
    <property type="entry name" value="Bromodomain"/>
</dbReference>
<keyword evidence="14" id="KW-1185">Reference proteome</keyword>
<dbReference type="EMBL" id="ABJB010168116">
    <property type="status" value="NOT_ANNOTATED_CDS"/>
    <property type="molecule type" value="Genomic_DNA"/>
</dbReference>
<comment type="subcellular location">
    <subcellularLocation>
        <location evidence="1">Nucleus</location>
    </subcellularLocation>
</comment>
<dbReference type="EnsemblMetazoa" id="ISCW017667-RA">
    <property type="protein sequence ID" value="ISCW017667-PA"/>
    <property type="gene ID" value="ISCW017667"/>
</dbReference>
<keyword evidence="5" id="KW-0805">Transcription regulation</keyword>
<evidence type="ECO:0000259" key="11">
    <source>
        <dbReference type="PROSITE" id="PS50014"/>
    </source>
</evidence>
<dbReference type="Pfam" id="PF00628">
    <property type="entry name" value="PHD"/>
    <property type="match status" value="1"/>
</dbReference>
<protein>
    <submittedName>
        <fullName evidence="12 13">Bromodomain-containing protein, putative</fullName>
        <ecNumber evidence="12">2.3.1.48</ecNumber>
    </submittedName>
</protein>
<feature type="compositionally biased region" description="Polar residues" evidence="10">
    <location>
        <begin position="370"/>
        <end position="385"/>
    </location>
</feature>
<dbReference type="OrthoDB" id="332390at2759"/>
<evidence type="ECO:0000256" key="3">
    <source>
        <dbReference type="ARBA" id="ARBA00022771"/>
    </source>
</evidence>
<keyword evidence="4" id="KW-0862">Zinc</keyword>
<dbReference type="GO" id="GO:0061733">
    <property type="term" value="F:protein-lysine-acetyltransferase activity"/>
    <property type="evidence" value="ECO:0007669"/>
    <property type="project" value="UniProtKB-EC"/>
</dbReference>
<dbReference type="InterPro" id="IPR028941">
    <property type="entry name" value="WHIM2_dom"/>
</dbReference>
<dbReference type="EMBL" id="ABJB010082545">
    <property type="status" value="NOT_ANNOTATED_CDS"/>
    <property type="molecule type" value="Genomic_DNA"/>
</dbReference>
<evidence type="ECO:0000256" key="2">
    <source>
        <dbReference type="ARBA" id="ARBA00022723"/>
    </source>
</evidence>
<evidence type="ECO:0000256" key="7">
    <source>
        <dbReference type="ARBA" id="ARBA00023163"/>
    </source>
</evidence>
<evidence type="ECO:0000256" key="8">
    <source>
        <dbReference type="ARBA" id="ARBA00023242"/>
    </source>
</evidence>
<dbReference type="VEuPathDB" id="VectorBase:ISCP_008225"/>
<dbReference type="Pfam" id="PF15613">
    <property type="entry name" value="WSD"/>
    <property type="match status" value="1"/>
</dbReference>
<dbReference type="STRING" id="6945.B7PE14"/>
<keyword evidence="6 9" id="KW-0103">Bromodomain</keyword>
<dbReference type="EMBL" id="ABJB010435793">
    <property type="status" value="NOT_ANNOTATED_CDS"/>
    <property type="molecule type" value="Genomic_DNA"/>
</dbReference>
<dbReference type="AlphaFoldDB" id="B7PE14"/>
<evidence type="ECO:0000256" key="5">
    <source>
        <dbReference type="ARBA" id="ARBA00023015"/>
    </source>
</evidence>
<dbReference type="Proteomes" id="UP000001555">
    <property type="component" value="Unassembled WGS sequence"/>
</dbReference>
<keyword evidence="7" id="KW-0804">Transcription</keyword>
<dbReference type="PROSITE" id="PS50014">
    <property type="entry name" value="BROMODOMAIN_2"/>
    <property type="match status" value="1"/>
</dbReference>
<feature type="compositionally biased region" description="Basic and acidic residues" evidence="10">
    <location>
        <begin position="197"/>
        <end position="209"/>
    </location>
</feature>
<reference evidence="13" key="2">
    <citation type="submission" date="2020-05" db="UniProtKB">
        <authorList>
            <consortium name="EnsemblMetazoa"/>
        </authorList>
    </citation>
    <scope>IDENTIFICATION</scope>
    <source>
        <strain evidence="13">wikel</strain>
    </source>
</reference>
<evidence type="ECO:0007829" key="15">
    <source>
        <dbReference type="PeptideAtlas" id="B7PE14"/>
    </source>
</evidence>
<dbReference type="PANTHER" id="PTHR46510:SF1">
    <property type="entry name" value="BROMODOMAIN ADJACENT TO ZINC FINGER DOMAIN PROTEIN 1A"/>
    <property type="match status" value="1"/>
</dbReference>
<dbReference type="InterPro" id="IPR019787">
    <property type="entry name" value="Znf_PHD-finger"/>
</dbReference>
<dbReference type="GO" id="GO:0006338">
    <property type="term" value="P:chromatin remodeling"/>
    <property type="evidence" value="ECO:0007669"/>
    <property type="project" value="InterPro"/>
</dbReference>
<dbReference type="Gene3D" id="2.30.30.1150">
    <property type="match status" value="1"/>
</dbReference>
<keyword evidence="12" id="KW-0012">Acyltransferase</keyword>
<dbReference type="InterPro" id="IPR018359">
    <property type="entry name" value="Bromodomain_CS"/>
</dbReference>
<evidence type="ECO:0000256" key="1">
    <source>
        <dbReference type="ARBA" id="ARBA00004123"/>
    </source>
</evidence>
<keyword evidence="8" id="KW-0539">Nucleus</keyword>
<evidence type="ECO:0000313" key="12">
    <source>
        <dbReference type="EMBL" id="EEC04836.1"/>
    </source>
</evidence>